<dbReference type="PRINTS" id="PR00081">
    <property type="entry name" value="GDHRDH"/>
</dbReference>
<reference evidence="3 4" key="1">
    <citation type="submission" date="2018-06" db="EMBL/GenBank/DDBJ databases">
        <title>Paenibacillus imtechensis sp. nov.</title>
        <authorList>
            <person name="Pinnaka A.K."/>
            <person name="Singh H."/>
            <person name="Kaur M."/>
        </authorList>
    </citation>
    <scope>NUCLEOTIDE SEQUENCE [LARGE SCALE GENOMIC DNA]</scope>
    <source>
        <strain evidence="3 4">SMB1</strain>
    </source>
</reference>
<gene>
    <name evidence="3" type="ORF">DNH61_12275</name>
</gene>
<evidence type="ECO:0000313" key="3">
    <source>
        <dbReference type="EMBL" id="PZD95718.1"/>
    </source>
</evidence>
<keyword evidence="2" id="KW-0560">Oxidoreductase</keyword>
<organism evidence="3 4">
    <name type="scientific">Paenibacillus sambharensis</name>
    <dbReference type="NCBI Taxonomy" id="1803190"/>
    <lineage>
        <taxon>Bacteria</taxon>
        <taxon>Bacillati</taxon>
        <taxon>Bacillota</taxon>
        <taxon>Bacilli</taxon>
        <taxon>Bacillales</taxon>
        <taxon>Paenibacillaceae</taxon>
        <taxon>Paenibacillus</taxon>
    </lineage>
</organism>
<accession>A0A2W1L6B1</accession>
<keyword evidence="4" id="KW-1185">Reference proteome</keyword>
<dbReference type="Pfam" id="PF13561">
    <property type="entry name" value="adh_short_C2"/>
    <property type="match status" value="1"/>
</dbReference>
<dbReference type="InterPro" id="IPR050259">
    <property type="entry name" value="SDR"/>
</dbReference>
<dbReference type="SUPFAM" id="SSF51735">
    <property type="entry name" value="NAD(P)-binding Rossmann-fold domains"/>
    <property type="match status" value="1"/>
</dbReference>
<comment type="similarity">
    <text evidence="1">Belongs to the short-chain dehydrogenases/reductases (SDR) family.</text>
</comment>
<dbReference type="GO" id="GO:0032787">
    <property type="term" value="P:monocarboxylic acid metabolic process"/>
    <property type="evidence" value="ECO:0007669"/>
    <property type="project" value="UniProtKB-ARBA"/>
</dbReference>
<dbReference type="InterPro" id="IPR020904">
    <property type="entry name" value="Sc_DH/Rdtase_CS"/>
</dbReference>
<comment type="caution">
    <text evidence="3">The sequence shown here is derived from an EMBL/GenBank/DDBJ whole genome shotgun (WGS) entry which is preliminary data.</text>
</comment>
<name>A0A2W1L6B1_9BACL</name>
<evidence type="ECO:0000313" key="4">
    <source>
        <dbReference type="Proteomes" id="UP000249522"/>
    </source>
</evidence>
<dbReference type="Gene3D" id="3.40.50.720">
    <property type="entry name" value="NAD(P)-binding Rossmann-like Domain"/>
    <property type="match status" value="1"/>
</dbReference>
<proteinExistence type="inferred from homology"/>
<dbReference type="GO" id="GO:0016491">
    <property type="term" value="F:oxidoreductase activity"/>
    <property type="evidence" value="ECO:0007669"/>
    <property type="project" value="UniProtKB-KW"/>
</dbReference>
<dbReference type="PANTHER" id="PTHR42879:SF2">
    <property type="entry name" value="3-OXOACYL-[ACYL-CARRIER-PROTEIN] REDUCTASE FABG"/>
    <property type="match status" value="1"/>
</dbReference>
<dbReference type="EMBL" id="QKRB01000044">
    <property type="protein sequence ID" value="PZD95718.1"/>
    <property type="molecule type" value="Genomic_DNA"/>
</dbReference>
<dbReference type="InterPro" id="IPR036291">
    <property type="entry name" value="NAD(P)-bd_dom_sf"/>
</dbReference>
<protein>
    <submittedName>
        <fullName evidence="3">3-oxoacyl-ACP reductase</fullName>
    </submittedName>
</protein>
<dbReference type="PANTHER" id="PTHR42879">
    <property type="entry name" value="3-OXOACYL-(ACYL-CARRIER-PROTEIN) REDUCTASE"/>
    <property type="match status" value="1"/>
</dbReference>
<evidence type="ECO:0000256" key="2">
    <source>
        <dbReference type="ARBA" id="ARBA00023002"/>
    </source>
</evidence>
<evidence type="ECO:0000256" key="1">
    <source>
        <dbReference type="ARBA" id="ARBA00006484"/>
    </source>
</evidence>
<dbReference type="Proteomes" id="UP000249522">
    <property type="component" value="Unassembled WGS sequence"/>
</dbReference>
<sequence length="228" mass="24102">MVKLLSQAGAEVMFTYRSSGEAAVSLERECAPLGPLVRAVPCNHAVEDEIRRFRDVIAEEWDDRLDYVVNNVGITADNPMFRMTSAQWHSVLNTNLTSIFTMTQGLIRVLSAAQGSVVNMTSVSGLTGAAGQVNYSAAKAGIIGLTKAMAKETAGLGVRVNAIAPGYVATDMFGQMPEAKQKRAQQAVPMRRLGQPAEAAAAAAFLLSDAASYITGHVLVVDGGLTLS</sequence>
<dbReference type="InterPro" id="IPR002347">
    <property type="entry name" value="SDR_fam"/>
</dbReference>
<dbReference type="PRINTS" id="PR00080">
    <property type="entry name" value="SDRFAMILY"/>
</dbReference>
<dbReference type="OrthoDB" id="9805904at2"/>
<dbReference type="AlphaFoldDB" id="A0A2W1L6B1"/>
<dbReference type="PROSITE" id="PS00061">
    <property type="entry name" value="ADH_SHORT"/>
    <property type="match status" value="1"/>
</dbReference>
<dbReference type="FunFam" id="3.40.50.720:FF:000173">
    <property type="entry name" value="3-oxoacyl-[acyl-carrier protein] reductase"/>
    <property type="match status" value="1"/>
</dbReference>